<accession>A0A830EUJ7</accession>
<keyword evidence="3" id="KW-1185">Reference proteome</keyword>
<dbReference type="InterPro" id="IPR002878">
    <property type="entry name" value="ChsH2_C"/>
</dbReference>
<dbReference type="OrthoDB" id="9573at2157"/>
<dbReference type="Pfam" id="PF01796">
    <property type="entry name" value="OB_ChsH2_C"/>
    <property type="match status" value="1"/>
</dbReference>
<dbReference type="InterPro" id="IPR052513">
    <property type="entry name" value="Thioester_dehydratase-like"/>
</dbReference>
<evidence type="ECO:0000313" key="2">
    <source>
        <dbReference type="EMBL" id="GGL30983.1"/>
    </source>
</evidence>
<feature type="domain" description="ChsH2 C-terminal OB-fold" evidence="1">
    <location>
        <begin position="49"/>
        <end position="106"/>
    </location>
</feature>
<dbReference type="AlphaFoldDB" id="A0A830EUJ7"/>
<dbReference type="InterPro" id="IPR012340">
    <property type="entry name" value="NA-bd_OB-fold"/>
</dbReference>
<dbReference type="PANTHER" id="PTHR34075:SF5">
    <property type="entry name" value="BLR3430 PROTEIN"/>
    <property type="match status" value="1"/>
</dbReference>
<reference evidence="2 3" key="1">
    <citation type="journal article" date="2019" name="Int. J. Syst. Evol. Microbiol.">
        <title>The Global Catalogue of Microorganisms (GCM) 10K type strain sequencing project: providing services to taxonomists for standard genome sequencing and annotation.</title>
        <authorList>
            <consortium name="The Broad Institute Genomics Platform"/>
            <consortium name="The Broad Institute Genome Sequencing Center for Infectious Disease"/>
            <person name="Wu L."/>
            <person name="Ma J."/>
        </authorList>
    </citation>
    <scope>NUCLEOTIDE SEQUENCE [LARGE SCALE GENOMIC DNA]</scope>
    <source>
        <strain evidence="2 3">JCM 19585</strain>
    </source>
</reference>
<dbReference type="Proteomes" id="UP000628840">
    <property type="component" value="Unassembled WGS sequence"/>
</dbReference>
<protein>
    <recommendedName>
        <fullName evidence="1">ChsH2 C-terminal OB-fold domain-containing protein</fullName>
    </recommendedName>
</protein>
<evidence type="ECO:0000259" key="1">
    <source>
        <dbReference type="Pfam" id="PF01796"/>
    </source>
</evidence>
<dbReference type="RefSeq" id="WP_188881097.1">
    <property type="nucleotide sequence ID" value="NZ_BMPF01000002.1"/>
</dbReference>
<dbReference type="SUPFAM" id="SSF50249">
    <property type="entry name" value="Nucleic acid-binding proteins"/>
    <property type="match status" value="1"/>
</dbReference>
<dbReference type="PANTHER" id="PTHR34075">
    <property type="entry name" value="BLR3430 PROTEIN"/>
    <property type="match status" value="1"/>
</dbReference>
<evidence type="ECO:0000313" key="3">
    <source>
        <dbReference type="Proteomes" id="UP000628840"/>
    </source>
</evidence>
<gene>
    <name evidence="2" type="ORF">GCM10009037_13440</name>
</gene>
<organism evidence="2 3">
    <name type="scientific">Halarchaeum grantii</name>
    <dbReference type="NCBI Taxonomy" id="1193105"/>
    <lineage>
        <taxon>Archaea</taxon>
        <taxon>Methanobacteriati</taxon>
        <taxon>Methanobacteriota</taxon>
        <taxon>Stenosarchaea group</taxon>
        <taxon>Halobacteria</taxon>
        <taxon>Halobacteriales</taxon>
        <taxon>Halobacteriaceae</taxon>
    </lineage>
</organism>
<name>A0A830EUJ7_9EURY</name>
<proteinExistence type="predicted"/>
<dbReference type="EMBL" id="BMPF01000002">
    <property type="protein sequence ID" value="GGL30983.1"/>
    <property type="molecule type" value="Genomic_DNA"/>
</dbReference>
<comment type="caution">
    <text evidence="2">The sequence shown here is derived from an EMBL/GenBank/DDBJ whole genome shotgun (WGS) entry which is preliminary data.</text>
</comment>
<sequence>MTDAATSADVLDAVENGAGFCLVCANGHGSLPPRTVCPACGSRALEREALPETGTVRAVTTVHVGPPAFADETPYGLAIARFGPVRLTGHVRADALDGLARGDDVTLGVGTAGDERHLRFE</sequence>